<organism evidence="1 2">
    <name type="scientific">Variovorax boronicumulans</name>
    <dbReference type="NCBI Taxonomy" id="436515"/>
    <lineage>
        <taxon>Bacteria</taxon>
        <taxon>Pseudomonadati</taxon>
        <taxon>Pseudomonadota</taxon>
        <taxon>Betaproteobacteria</taxon>
        <taxon>Burkholderiales</taxon>
        <taxon>Comamonadaceae</taxon>
        <taxon>Variovorax</taxon>
    </lineage>
</organism>
<evidence type="ECO:0000313" key="1">
    <source>
        <dbReference type="EMBL" id="MDP9892868.1"/>
    </source>
</evidence>
<comment type="caution">
    <text evidence="1">The sequence shown here is derived from an EMBL/GenBank/DDBJ whole genome shotgun (WGS) entry which is preliminary data.</text>
</comment>
<name>A0AAW8CWF3_9BURK</name>
<reference evidence="1" key="1">
    <citation type="submission" date="2023-07" db="EMBL/GenBank/DDBJ databases">
        <title>Sorghum-associated microbial communities from plants grown in Nebraska, USA.</title>
        <authorList>
            <person name="Schachtman D."/>
        </authorList>
    </citation>
    <scope>NUCLEOTIDE SEQUENCE</scope>
    <source>
        <strain evidence="1">DS3754</strain>
    </source>
</reference>
<dbReference type="RefSeq" id="WP_307643436.1">
    <property type="nucleotide sequence ID" value="NZ_JAUSRD010000004.1"/>
</dbReference>
<dbReference type="AlphaFoldDB" id="A0AAW8CWF3"/>
<proteinExistence type="predicted"/>
<dbReference type="EMBL" id="JAUSRD010000004">
    <property type="protein sequence ID" value="MDP9892868.1"/>
    <property type="molecule type" value="Genomic_DNA"/>
</dbReference>
<gene>
    <name evidence="1" type="ORF">J2W31_001979</name>
</gene>
<evidence type="ECO:0000313" key="2">
    <source>
        <dbReference type="Proteomes" id="UP001242045"/>
    </source>
</evidence>
<dbReference type="Proteomes" id="UP001242045">
    <property type="component" value="Unassembled WGS sequence"/>
</dbReference>
<accession>A0AAW8CWF3</accession>
<sequence>MAESSSTAHDSAEFKPFVWNPLQGLDHKERRYALFLNDARDVVQGAHTLMELLAWDEDRCDEARSSDGPAPLPLFSAVDRASLQRLAIASLGMLHADIECQCEGLEKAR</sequence>
<protein>
    <submittedName>
        <fullName evidence="1">Uncharacterized protein</fullName>
    </submittedName>
</protein>